<organism evidence="2 3">
    <name type="scientific">Prunus yedoensis var. nudiflora</name>
    <dbReference type="NCBI Taxonomy" id="2094558"/>
    <lineage>
        <taxon>Eukaryota</taxon>
        <taxon>Viridiplantae</taxon>
        <taxon>Streptophyta</taxon>
        <taxon>Embryophyta</taxon>
        <taxon>Tracheophyta</taxon>
        <taxon>Spermatophyta</taxon>
        <taxon>Magnoliopsida</taxon>
        <taxon>eudicotyledons</taxon>
        <taxon>Gunneridae</taxon>
        <taxon>Pentapetalae</taxon>
        <taxon>rosids</taxon>
        <taxon>fabids</taxon>
        <taxon>Rosales</taxon>
        <taxon>Rosaceae</taxon>
        <taxon>Amygdaloideae</taxon>
        <taxon>Amygdaleae</taxon>
        <taxon>Prunus</taxon>
    </lineage>
</organism>
<dbReference type="AlphaFoldDB" id="A0A314XSL5"/>
<evidence type="ECO:0000256" key="1">
    <source>
        <dbReference type="SAM" id="MobiDB-lite"/>
    </source>
</evidence>
<keyword evidence="3" id="KW-1185">Reference proteome</keyword>
<gene>
    <name evidence="2" type="ORF">Pyn_07468</name>
</gene>
<evidence type="ECO:0000313" key="3">
    <source>
        <dbReference type="Proteomes" id="UP000250321"/>
    </source>
</evidence>
<sequence length="120" mass="13318">MTEGAAVEPKQQANWSAPSAALISQRSLQRQRRDLQTRCQRAEDLPNYRQSGLANFAKPPLSLCWLQGLKDTHTITPKPESLQGQIHATTFHSTLPCHPYCPHVGSQATVTWLGGVDSWN</sequence>
<comment type="caution">
    <text evidence="2">The sequence shown here is derived from an EMBL/GenBank/DDBJ whole genome shotgun (WGS) entry which is preliminary data.</text>
</comment>
<name>A0A314XSL5_PRUYE</name>
<reference evidence="2 3" key="1">
    <citation type="submission" date="2018-02" db="EMBL/GenBank/DDBJ databases">
        <title>Draft genome of wild Prunus yedoensis var. nudiflora.</title>
        <authorList>
            <person name="Baek S."/>
            <person name="Kim J.-H."/>
            <person name="Choi K."/>
            <person name="Kim G.-B."/>
            <person name="Cho A."/>
            <person name="Jang H."/>
            <person name="Shin C.-H."/>
            <person name="Yu H.-J."/>
            <person name="Mun J.-H."/>
        </authorList>
    </citation>
    <scope>NUCLEOTIDE SEQUENCE [LARGE SCALE GENOMIC DNA]</scope>
    <source>
        <strain evidence="3">cv. Jeju island</strain>
        <tissue evidence="2">Leaf</tissue>
    </source>
</reference>
<evidence type="ECO:0000313" key="2">
    <source>
        <dbReference type="EMBL" id="PQP97934.1"/>
    </source>
</evidence>
<proteinExistence type="predicted"/>
<dbReference type="EMBL" id="PJQY01001953">
    <property type="protein sequence ID" value="PQP97934.1"/>
    <property type="molecule type" value="Genomic_DNA"/>
</dbReference>
<accession>A0A314XSL5</accession>
<feature type="region of interest" description="Disordered" evidence="1">
    <location>
        <begin position="1"/>
        <end position="27"/>
    </location>
</feature>
<dbReference type="Proteomes" id="UP000250321">
    <property type="component" value="Unassembled WGS sequence"/>
</dbReference>
<protein>
    <submittedName>
        <fullName evidence="2">Uncharacterized protein</fullName>
    </submittedName>
</protein>